<dbReference type="InterPro" id="IPR052051">
    <property type="entry name" value="TCR_complex_component"/>
</dbReference>
<dbReference type="InterPro" id="IPR003599">
    <property type="entry name" value="Ig_sub"/>
</dbReference>
<keyword evidence="7" id="KW-0325">Glycoprotein</keyword>
<protein>
    <recommendedName>
        <fullName evidence="10">Ig-like domain-containing protein</fullName>
    </recommendedName>
</protein>
<evidence type="ECO:0000313" key="11">
    <source>
        <dbReference type="EMBL" id="MED6295157.1"/>
    </source>
</evidence>
<dbReference type="InterPro" id="IPR013106">
    <property type="entry name" value="Ig_V-set"/>
</dbReference>
<comment type="subcellular location">
    <subcellularLocation>
        <location evidence="1">Cell membrane</location>
    </subcellularLocation>
</comment>
<dbReference type="Gene3D" id="2.60.40.10">
    <property type="entry name" value="Immunoglobulins"/>
    <property type="match status" value="1"/>
</dbReference>
<keyword evidence="2" id="KW-1003">Cell membrane</keyword>
<keyword evidence="6" id="KW-1015">Disulfide bond</keyword>
<sequence length="211" mass="23651">MGNLSLILGVFCTLCWVSVSVFEFHTVVVQPSEEVTLQCSNFCSFPAHIFWFKLANGSNSTPISSMFTSESKVSLREGFQNGKFTMTSNRTDLFLSIKWVDFSDSGLYTCGTSYDIFSATYLQVQVDVFFVPFWIVCAASVFLLILVICLVAKIRRVQTAQADSKTQQQSKNPDSDTLNYAALNFHPKPKRNRLAEAEDVLETNVVYAATR</sequence>
<dbReference type="PANTHER" id="PTHR19433:SF111">
    <property type="entry name" value="T CELL RECEPTOR ALPHA VARIABLE 4"/>
    <property type="match status" value="1"/>
</dbReference>
<keyword evidence="3 9" id="KW-0732">Signal</keyword>
<evidence type="ECO:0000256" key="3">
    <source>
        <dbReference type="ARBA" id="ARBA00022729"/>
    </source>
</evidence>
<dbReference type="PANTHER" id="PTHR19433">
    <property type="entry name" value="T-CELL RECEPTOR ALPHA CHAIN V REGION-RELATED"/>
    <property type="match status" value="1"/>
</dbReference>
<evidence type="ECO:0000256" key="1">
    <source>
        <dbReference type="ARBA" id="ARBA00004236"/>
    </source>
</evidence>
<evidence type="ECO:0000256" key="7">
    <source>
        <dbReference type="ARBA" id="ARBA00023180"/>
    </source>
</evidence>
<keyword evidence="4" id="KW-0391">Immunity</keyword>
<evidence type="ECO:0000256" key="4">
    <source>
        <dbReference type="ARBA" id="ARBA00022859"/>
    </source>
</evidence>
<proteinExistence type="predicted"/>
<keyword evidence="8" id="KW-0812">Transmembrane</keyword>
<evidence type="ECO:0000256" key="9">
    <source>
        <dbReference type="SAM" id="SignalP"/>
    </source>
</evidence>
<keyword evidence="12" id="KW-1185">Reference proteome</keyword>
<gene>
    <name evidence="11" type="ORF">CHARACLAT_028691</name>
</gene>
<dbReference type="Proteomes" id="UP001352852">
    <property type="component" value="Unassembled WGS sequence"/>
</dbReference>
<dbReference type="InterPro" id="IPR007110">
    <property type="entry name" value="Ig-like_dom"/>
</dbReference>
<evidence type="ECO:0000256" key="8">
    <source>
        <dbReference type="SAM" id="Phobius"/>
    </source>
</evidence>
<reference evidence="11 12" key="1">
    <citation type="submission" date="2021-06" db="EMBL/GenBank/DDBJ databases">
        <authorList>
            <person name="Palmer J.M."/>
        </authorList>
    </citation>
    <scope>NUCLEOTIDE SEQUENCE [LARGE SCALE GENOMIC DNA]</scope>
    <source>
        <strain evidence="11 12">CL_MEX2019</strain>
        <tissue evidence="11">Muscle</tissue>
    </source>
</reference>
<name>A0ABU7F6V2_9TELE</name>
<evidence type="ECO:0000256" key="2">
    <source>
        <dbReference type="ARBA" id="ARBA00022475"/>
    </source>
</evidence>
<feature type="transmembrane region" description="Helical" evidence="8">
    <location>
        <begin position="129"/>
        <end position="152"/>
    </location>
</feature>
<accession>A0ABU7F6V2</accession>
<organism evidence="11 12">
    <name type="scientific">Characodon lateralis</name>
    <dbReference type="NCBI Taxonomy" id="208331"/>
    <lineage>
        <taxon>Eukaryota</taxon>
        <taxon>Metazoa</taxon>
        <taxon>Chordata</taxon>
        <taxon>Craniata</taxon>
        <taxon>Vertebrata</taxon>
        <taxon>Euteleostomi</taxon>
        <taxon>Actinopterygii</taxon>
        <taxon>Neopterygii</taxon>
        <taxon>Teleostei</taxon>
        <taxon>Neoteleostei</taxon>
        <taxon>Acanthomorphata</taxon>
        <taxon>Ovalentaria</taxon>
        <taxon>Atherinomorphae</taxon>
        <taxon>Cyprinodontiformes</taxon>
        <taxon>Goodeidae</taxon>
        <taxon>Characodon</taxon>
    </lineage>
</organism>
<dbReference type="EMBL" id="JAHUTJ010077655">
    <property type="protein sequence ID" value="MED6295157.1"/>
    <property type="molecule type" value="Genomic_DNA"/>
</dbReference>
<dbReference type="SMART" id="SM00409">
    <property type="entry name" value="IG"/>
    <property type="match status" value="1"/>
</dbReference>
<dbReference type="SUPFAM" id="SSF48726">
    <property type="entry name" value="Immunoglobulin"/>
    <property type="match status" value="1"/>
</dbReference>
<keyword evidence="8" id="KW-1133">Transmembrane helix</keyword>
<feature type="signal peptide" evidence="9">
    <location>
        <begin position="1"/>
        <end position="20"/>
    </location>
</feature>
<dbReference type="InterPro" id="IPR013783">
    <property type="entry name" value="Ig-like_fold"/>
</dbReference>
<dbReference type="PROSITE" id="PS50835">
    <property type="entry name" value="IG_LIKE"/>
    <property type="match status" value="1"/>
</dbReference>
<evidence type="ECO:0000256" key="6">
    <source>
        <dbReference type="ARBA" id="ARBA00023157"/>
    </source>
</evidence>
<evidence type="ECO:0000259" key="10">
    <source>
        <dbReference type="PROSITE" id="PS50835"/>
    </source>
</evidence>
<evidence type="ECO:0000256" key="5">
    <source>
        <dbReference type="ARBA" id="ARBA00023136"/>
    </source>
</evidence>
<evidence type="ECO:0000313" key="12">
    <source>
        <dbReference type="Proteomes" id="UP001352852"/>
    </source>
</evidence>
<feature type="domain" description="Ig-like" evidence="10">
    <location>
        <begin position="17"/>
        <end position="127"/>
    </location>
</feature>
<dbReference type="InterPro" id="IPR036179">
    <property type="entry name" value="Ig-like_dom_sf"/>
</dbReference>
<keyword evidence="5 8" id="KW-0472">Membrane</keyword>
<dbReference type="Pfam" id="PF07686">
    <property type="entry name" value="V-set"/>
    <property type="match status" value="1"/>
</dbReference>
<comment type="caution">
    <text evidence="11">The sequence shown here is derived from an EMBL/GenBank/DDBJ whole genome shotgun (WGS) entry which is preliminary data.</text>
</comment>
<feature type="chain" id="PRO_5046866726" description="Ig-like domain-containing protein" evidence="9">
    <location>
        <begin position="21"/>
        <end position="211"/>
    </location>
</feature>